<name>A0A368P0P3_AGRVI</name>
<dbReference type="Gene3D" id="1.10.540.10">
    <property type="entry name" value="Acyl-CoA dehydrogenase/oxidase, N-terminal domain"/>
    <property type="match status" value="1"/>
</dbReference>
<dbReference type="Gene3D" id="2.40.110.10">
    <property type="entry name" value="Butyryl-CoA Dehydrogenase, subunit A, domain 2"/>
    <property type="match status" value="1"/>
</dbReference>
<dbReference type="InterPro" id="IPR009100">
    <property type="entry name" value="AcylCoA_DH/oxidase_NM_dom_sf"/>
</dbReference>
<organism evidence="4 5">
    <name type="scientific">Agrobacterium vitis</name>
    <name type="common">Rhizobium vitis</name>
    <dbReference type="NCBI Taxonomy" id="373"/>
    <lineage>
        <taxon>Bacteria</taxon>
        <taxon>Pseudomonadati</taxon>
        <taxon>Pseudomonadota</taxon>
        <taxon>Alphaproteobacteria</taxon>
        <taxon>Hyphomicrobiales</taxon>
        <taxon>Rhizobiaceae</taxon>
        <taxon>Rhizobium/Agrobacterium group</taxon>
        <taxon>Agrobacterium</taxon>
    </lineage>
</organism>
<dbReference type="GO" id="GO:0033539">
    <property type="term" value="P:fatty acid beta-oxidation using acyl-CoA dehydrogenase"/>
    <property type="evidence" value="ECO:0007669"/>
    <property type="project" value="TreeGrafter"/>
</dbReference>
<dbReference type="SUPFAM" id="SSF47203">
    <property type="entry name" value="Acyl-CoA dehydrogenase C-terminal domain-like"/>
    <property type="match status" value="1"/>
</dbReference>
<dbReference type="PANTHER" id="PTHR48083:SF19">
    <property type="entry name" value="FLAVIN-DEPENDENT MONOOXYGENASE, OXYGENASE SUBUNIT HSAA"/>
    <property type="match status" value="1"/>
</dbReference>
<dbReference type="InterPro" id="IPR037069">
    <property type="entry name" value="AcylCoA_DH/ox_N_sf"/>
</dbReference>
<evidence type="ECO:0000313" key="4">
    <source>
        <dbReference type="EMBL" id="KAA3528019.1"/>
    </source>
</evidence>
<dbReference type="EMBL" id="QUSG01000005">
    <property type="protein sequence ID" value="KAA3528019.1"/>
    <property type="molecule type" value="Genomic_DNA"/>
</dbReference>
<dbReference type="InterPro" id="IPR046373">
    <property type="entry name" value="Acyl-CoA_Oxase/DH_mid-dom_sf"/>
</dbReference>
<proteinExistence type="predicted"/>
<dbReference type="Proteomes" id="UP000436911">
    <property type="component" value="Unassembled WGS sequence"/>
</dbReference>
<dbReference type="Gene3D" id="1.20.140.10">
    <property type="entry name" value="Butyryl-CoA Dehydrogenase, subunit A, domain 3"/>
    <property type="match status" value="1"/>
</dbReference>
<evidence type="ECO:0000313" key="5">
    <source>
        <dbReference type="Proteomes" id="UP000436911"/>
    </source>
</evidence>
<dbReference type="GO" id="GO:0005737">
    <property type="term" value="C:cytoplasm"/>
    <property type="evidence" value="ECO:0007669"/>
    <property type="project" value="TreeGrafter"/>
</dbReference>
<comment type="caution">
    <text evidence="4">The sequence shown here is derived from an EMBL/GenBank/DDBJ whole genome shotgun (WGS) entry which is preliminary data.</text>
</comment>
<dbReference type="GO" id="GO:0050660">
    <property type="term" value="F:flavin adenine dinucleotide binding"/>
    <property type="evidence" value="ECO:0007669"/>
    <property type="project" value="InterPro"/>
</dbReference>
<evidence type="ECO:0000256" key="2">
    <source>
        <dbReference type="SAM" id="MobiDB-lite"/>
    </source>
</evidence>
<gene>
    <name evidence="4" type="ORF">DXT89_12265</name>
</gene>
<protein>
    <submittedName>
        <fullName evidence="4">Oxidoreductase</fullName>
    </submittedName>
</protein>
<evidence type="ECO:0000259" key="3">
    <source>
        <dbReference type="Pfam" id="PF08028"/>
    </source>
</evidence>
<evidence type="ECO:0000256" key="1">
    <source>
        <dbReference type="ARBA" id="ARBA00023002"/>
    </source>
</evidence>
<dbReference type="InterPro" id="IPR013107">
    <property type="entry name" value="Acyl-CoA_DH_C"/>
</dbReference>
<dbReference type="InterPro" id="IPR050741">
    <property type="entry name" value="Acyl-CoA_dehydrogenase"/>
</dbReference>
<reference evidence="4 5" key="1">
    <citation type="submission" date="2018-08" db="EMBL/GenBank/DDBJ databases">
        <title>Genome sequencing of Agrobacterium vitis strain ICMP 10754.</title>
        <authorList>
            <person name="Visnovsky S.B."/>
            <person name="Pitman A.R."/>
        </authorList>
    </citation>
    <scope>NUCLEOTIDE SEQUENCE [LARGE SCALE GENOMIC DNA]</scope>
    <source>
        <strain evidence="4 5">ICMP 10754</strain>
    </source>
</reference>
<dbReference type="GeneID" id="60680295"/>
<dbReference type="Pfam" id="PF08028">
    <property type="entry name" value="Acyl-CoA_dh_2"/>
    <property type="match status" value="1"/>
</dbReference>
<dbReference type="SUPFAM" id="SSF56645">
    <property type="entry name" value="Acyl-CoA dehydrogenase NM domain-like"/>
    <property type="match status" value="1"/>
</dbReference>
<dbReference type="InterPro" id="IPR036250">
    <property type="entry name" value="AcylCo_DH-like_C"/>
</dbReference>
<keyword evidence="1" id="KW-0560">Oxidoreductase</keyword>
<feature type="compositionally biased region" description="Pro residues" evidence="2">
    <location>
        <begin position="13"/>
        <end position="46"/>
    </location>
</feature>
<accession>A0A368P0P3</accession>
<feature type="domain" description="Acyl-CoA dehydrogenase C-terminal" evidence="3">
    <location>
        <begin position="303"/>
        <end position="431"/>
    </location>
</feature>
<feature type="region of interest" description="Disordered" evidence="2">
    <location>
        <begin position="1"/>
        <end position="50"/>
    </location>
</feature>
<dbReference type="GO" id="GO:0003995">
    <property type="term" value="F:acyl-CoA dehydrogenase activity"/>
    <property type="evidence" value="ECO:0007669"/>
    <property type="project" value="TreeGrafter"/>
</dbReference>
<dbReference type="GO" id="GO:0016712">
    <property type="term" value="F:oxidoreductase activity, acting on paired donors, with incorporation or reduction of molecular oxygen, reduced flavin or flavoprotein as one donor, and incorporation of one atom of oxygen"/>
    <property type="evidence" value="ECO:0007669"/>
    <property type="project" value="TreeGrafter"/>
</dbReference>
<dbReference type="RefSeq" id="WP_081088875.1">
    <property type="nucleotide sequence ID" value="NZ_CP055266.1"/>
</dbReference>
<dbReference type="PANTHER" id="PTHR48083">
    <property type="entry name" value="MEDIUM-CHAIN SPECIFIC ACYL-COA DEHYDROGENASE, MITOCHONDRIAL-RELATED"/>
    <property type="match status" value="1"/>
</dbReference>
<sequence length="468" mass="49741">MSALSSDLSLMPGLPPAPSGQPAPGMPPMPGLPPMSGLPPMPPAVPSAPVESKWLTDKGRDIRDKAKALIPLIREQAREGEKIGALTPDVLKALSDIGIYKMAMPAEWGGYALGARDLVEIIATLGEADGSAGWAGFVAVGVKNLLALEGEVVGEVLEDTRGWAGPTVVGASVFATKVGEGRKVEGGWMVKGRWAFGSGCKHAKWAMLGIEYDPKVAGGTGRGVVVVDRSKYEILDDWHVMGLSGSASNSLAIKEEVFVADHRFLDLSQYPLRFQQLHTRYQGFGYQQRGLANLATVSLCDMSIALGMARGALSCFAEQAKKRPPFSLPYPTISDMASAQVAAGKALAMIKVAQATIESYADQVDARTAEGQDFTHDEDSEISLTLAYVASLCEDAINLLQKTLGSSTMSLNNPIQRFVRDVRVLASHGAVRLDPQAEVNGRRLLGITPFPMFAGAVPERVNLEGKGS</sequence>
<dbReference type="AlphaFoldDB" id="A0A368P0P3"/>
<dbReference type="OrthoDB" id="7316074at2"/>